<dbReference type="VEuPathDB" id="VectorBase:GBRI029243"/>
<dbReference type="EnsemblMetazoa" id="GBRI029243-RA">
    <property type="protein sequence ID" value="GBRI029243-PA"/>
    <property type="gene ID" value="GBRI029243"/>
</dbReference>
<dbReference type="Gene3D" id="2.30.39.10">
    <property type="entry name" value="Alpha-1-antitrypsin, domain 1"/>
    <property type="match status" value="1"/>
</dbReference>
<evidence type="ECO:0000313" key="7">
    <source>
        <dbReference type="Proteomes" id="UP000091820"/>
    </source>
</evidence>
<dbReference type="InterPro" id="IPR000215">
    <property type="entry name" value="Serpin_fam"/>
</dbReference>
<reference evidence="6" key="2">
    <citation type="submission" date="2020-05" db="UniProtKB">
        <authorList>
            <consortium name="EnsemblMetazoa"/>
        </authorList>
    </citation>
    <scope>IDENTIFICATION</scope>
    <source>
        <strain evidence="6">IAEA</strain>
    </source>
</reference>
<dbReference type="InterPro" id="IPR036186">
    <property type="entry name" value="Serpin_sf"/>
</dbReference>
<evidence type="ECO:0000256" key="2">
    <source>
        <dbReference type="ARBA" id="ARBA00022690"/>
    </source>
</evidence>
<keyword evidence="7" id="KW-1185">Reference proteome</keyword>
<dbReference type="Gene3D" id="3.30.497.10">
    <property type="entry name" value="Antithrombin, subunit I, domain 2"/>
    <property type="match status" value="1"/>
</dbReference>
<proteinExistence type="inferred from homology"/>
<dbReference type="AlphaFoldDB" id="A0A1A9WR86"/>
<reference evidence="7" key="1">
    <citation type="submission" date="2014-03" db="EMBL/GenBank/DDBJ databases">
        <authorList>
            <person name="Aksoy S."/>
            <person name="Warren W."/>
            <person name="Wilson R.K."/>
        </authorList>
    </citation>
    <scope>NUCLEOTIDE SEQUENCE [LARGE SCALE GENOMIC DNA]</scope>
    <source>
        <strain evidence="7">IAEA</strain>
    </source>
</reference>
<dbReference type="SUPFAM" id="SSF56574">
    <property type="entry name" value="Serpins"/>
    <property type="match status" value="1"/>
</dbReference>
<dbReference type="GO" id="GO:0004867">
    <property type="term" value="F:serine-type endopeptidase inhibitor activity"/>
    <property type="evidence" value="ECO:0007669"/>
    <property type="project" value="UniProtKB-KW"/>
</dbReference>
<organism evidence="6 7">
    <name type="scientific">Glossina brevipalpis</name>
    <dbReference type="NCBI Taxonomy" id="37001"/>
    <lineage>
        <taxon>Eukaryota</taxon>
        <taxon>Metazoa</taxon>
        <taxon>Ecdysozoa</taxon>
        <taxon>Arthropoda</taxon>
        <taxon>Hexapoda</taxon>
        <taxon>Insecta</taxon>
        <taxon>Pterygota</taxon>
        <taxon>Neoptera</taxon>
        <taxon>Endopterygota</taxon>
        <taxon>Diptera</taxon>
        <taxon>Brachycera</taxon>
        <taxon>Muscomorpha</taxon>
        <taxon>Hippoboscoidea</taxon>
        <taxon>Glossinidae</taxon>
        <taxon>Glossina</taxon>
    </lineage>
</organism>
<evidence type="ECO:0000259" key="5">
    <source>
        <dbReference type="SMART" id="SM00093"/>
    </source>
</evidence>
<name>A0A1A9WR86_9MUSC</name>
<accession>A0A1A9WR86</accession>
<dbReference type="GO" id="GO:0005615">
    <property type="term" value="C:extracellular space"/>
    <property type="evidence" value="ECO:0007669"/>
    <property type="project" value="InterPro"/>
</dbReference>
<evidence type="ECO:0000256" key="1">
    <source>
        <dbReference type="ARBA" id="ARBA00009500"/>
    </source>
</evidence>
<protein>
    <recommendedName>
        <fullName evidence="5">Serpin domain-containing protein</fullName>
    </recommendedName>
</protein>
<keyword evidence="2" id="KW-0646">Protease inhibitor</keyword>
<dbReference type="Pfam" id="PF00079">
    <property type="entry name" value="Serpin"/>
    <property type="match status" value="1"/>
</dbReference>
<dbReference type="STRING" id="37001.A0A1A9WR86"/>
<keyword evidence="3" id="KW-0722">Serine protease inhibitor</keyword>
<dbReference type="InterPro" id="IPR042185">
    <property type="entry name" value="Serpin_sf_2"/>
</dbReference>
<dbReference type="PANTHER" id="PTHR11461">
    <property type="entry name" value="SERINE PROTEASE INHIBITOR, SERPIN"/>
    <property type="match status" value="1"/>
</dbReference>
<evidence type="ECO:0000313" key="6">
    <source>
        <dbReference type="EnsemblMetazoa" id="GBRI029243-PA"/>
    </source>
</evidence>
<dbReference type="SMART" id="SM00093">
    <property type="entry name" value="SERPIN"/>
    <property type="match status" value="1"/>
</dbReference>
<dbReference type="PANTHER" id="PTHR11461:SF211">
    <property type="entry name" value="GH10112P-RELATED"/>
    <property type="match status" value="1"/>
</dbReference>
<evidence type="ECO:0000256" key="3">
    <source>
        <dbReference type="ARBA" id="ARBA00022900"/>
    </source>
</evidence>
<comment type="similarity">
    <text evidence="1 4">Belongs to the serpin family.</text>
</comment>
<evidence type="ECO:0000256" key="4">
    <source>
        <dbReference type="RuleBase" id="RU000411"/>
    </source>
</evidence>
<dbReference type="Proteomes" id="UP000091820">
    <property type="component" value="Unassembled WGS sequence"/>
</dbReference>
<dbReference type="InterPro" id="IPR042178">
    <property type="entry name" value="Serpin_sf_1"/>
</dbReference>
<dbReference type="InterPro" id="IPR023796">
    <property type="entry name" value="Serpin_dom"/>
</dbReference>
<sequence length="415" mass="47857">MASNEYFKQNRKIYIVLLLNSLALFGVNDKFYADAEKICECYEEFADDFLARETQRYNYTNFIFSPFAMQNFEEMVVLGFNDKPEMLDENFSEITKELRDYDAVQMEYKVYLAEGRELEPHTLSLLKERFPAVFENIDSSNVWMLKAIEAHLKNLNELERLMGSSQKPSNSVVEVKTDVTTDWLNPFDEKETKLAQFFTEKNEKVDMAFMRTTGAFRTAVLEDLNAKVVEMPFKKDNVSLLIYLPEDKDGVNVLNDQLKEKSLHSIYSSMSKQEVDVLLPRFEDSNEMDLDKEIATIGLKYPLPKNTETESERPYGKFTTKLTMKENMNSNMGLEVNSMTRHDINLHREDGASYSSSTAAETDGRSLEGASMGCGECLQFYAAHPFIYHVVYNYDDQIVPIVMGCFQNLNININI</sequence>
<feature type="domain" description="Serpin" evidence="5">
    <location>
        <begin position="46"/>
        <end position="400"/>
    </location>
</feature>